<evidence type="ECO:0000256" key="5">
    <source>
        <dbReference type="RuleBase" id="RU361203"/>
    </source>
</evidence>
<protein>
    <recommendedName>
        <fullName evidence="5">Purple acid phosphatase</fullName>
        <ecNumber evidence="5">3.1.3.2</ecNumber>
    </recommendedName>
</protein>
<evidence type="ECO:0000313" key="9">
    <source>
        <dbReference type="EMBL" id="KAK9821028.1"/>
    </source>
</evidence>
<gene>
    <name evidence="9" type="ORF">WJX74_003275</name>
</gene>
<keyword evidence="3 5" id="KW-0378">Hydrolase</keyword>
<name>A0AAW1QI02_9CHLO</name>
<dbReference type="InterPro" id="IPR025733">
    <property type="entry name" value="PAPs_C"/>
</dbReference>
<keyword evidence="2 5" id="KW-0732">Signal</keyword>
<comment type="caution">
    <text evidence="9">The sequence shown here is derived from an EMBL/GenBank/DDBJ whole genome shotgun (WGS) entry which is preliminary data.</text>
</comment>
<feature type="chain" id="PRO_5043087512" description="Purple acid phosphatase" evidence="5">
    <location>
        <begin position="23"/>
        <end position="576"/>
    </location>
</feature>
<proteinExistence type="inferred from homology"/>
<dbReference type="Pfam" id="PF16656">
    <property type="entry name" value="Pur_ac_phosph_N"/>
    <property type="match status" value="1"/>
</dbReference>
<sequence length="576" mass="62547">MFDAAKVLSLAVCCTLVTSTLAISTTLQGPQAQISNPLNTMLYQRGAADLPMSDPRFVQTVTGVYPEQVHLGYASPDSMFVSWATGEAQISATVSPLDPTSVKTVVTYGSSPGSYSGNVTGYGLVYNQYYNIPAKNNTPAALNYTSGIQHHAKITGLTPNTTYFYRCGDPTIPAWSDEYNFTTSPAVGPNSFPMTLGVIADLGMTSNSTSTWEHLVANQPPSVILIGDYTYANNYITNGTGASSYSTTFPGITSQSYQPRWDGFQRWLQPYLQSHAFLGIEGNHEQEPNINGVQFQSYLARYQAPGVESGSNTTLYYSFDMGPAHVVMLGSYVDYGKNSSQYQWLVNDLAKFNRANTPWLIAMWHPPVYNSYVECFRQTYEPILYSYGTDFIMHGHVHAYERTNRVYNYTLNNCGPVYITLGDGGNIEQLANVFADSPGQCSRASADQCAYNFTSGPAAGQFCYSSQPEWSAFREQSFGHGILNFINQTHTLFTWHRNQDVFDAPGDTVYIIRTPDTCPNQQGPQSLAAAGGPSAAIAALAPASATLVTSAPGPANLTGLYYGPSAPGPSSSATRN</sequence>
<comment type="similarity">
    <text evidence="1 5">Belongs to the metallophosphoesterase superfamily. Purple acid phosphatase family.</text>
</comment>
<dbReference type="InterPro" id="IPR029052">
    <property type="entry name" value="Metallo-depent_PP-like"/>
</dbReference>
<dbReference type="SUPFAM" id="SSF56300">
    <property type="entry name" value="Metallo-dependent phosphatases"/>
    <property type="match status" value="1"/>
</dbReference>
<feature type="signal peptide" evidence="5">
    <location>
        <begin position="1"/>
        <end position="22"/>
    </location>
</feature>
<evidence type="ECO:0000256" key="2">
    <source>
        <dbReference type="ARBA" id="ARBA00022729"/>
    </source>
</evidence>
<dbReference type="Proteomes" id="UP001438707">
    <property type="component" value="Unassembled WGS sequence"/>
</dbReference>
<dbReference type="GO" id="GO:0046872">
    <property type="term" value="F:metal ion binding"/>
    <property type="evidence" value="ECO:0007669"/>
    <property type="project" value="InterPro"/>
</dbReference>
<dbReference type="PANTHER" id="PTHR22953">
    <property type="entry name" value="ACID PHOSPHATASE RELATED"/>
    <property type="match status" value="1"/>
</dbReference>
<dbReference type="InterPro" id="IPR004843">
    <property type="entry name" value="Calcineurin-like_PHP"/>
</dbReference>
<dbReference type="CDD" id="cd00063">
    <property type="entry name" value="FN3"/>
    <property type="match status" value="1"/>
</dbReference>
<accession>A0AAW1QI02</accession>
<keyword evidence="10" id="KW-1185">Reference proteome</keyword>
<dbReference type="InterPro" id="IPR039331">
    <property type="entry name" value="PAPs-like"/>
</dbReference>
<dbReference type="GO" id="GO:0003993">
    <property type="term" value="F:acid phosphatase activity"/>
    <property type="evidence" value="ECO:0007669"/>
    <property type="project" value="UniProtKB-EC"/>
</dbReference>
<evidence type="ECO:0000313" key="10">
    <source>
        <dbReference type="Proteomes" id="UP001438707"/>
    </source>
</evidence>
<dbReference type="InterPro" id="IPR008963">
    <property type="entry name" value="Purple_acid_Pase-like_N"/>
</dbReference>
<dbReference type="Gene3D" id="2.60.40.380">
    <property type="entry name" value="Purple acid phosphatase-like, N-terminal"/>
    <property type="match status" value="1"/>
</dbReference>
<feature type="domain" description="Calcineurin-like phosphoesterase" evidence="6">
    <location>
        <begin position="194"/>
        <end position="400"/>
    </location>
</feature>
<dbReference type="EMBL" id="JALJOS010000041">
    <property type="protein sequence ID" value="KAK9821028.1"/>
    <property type="molecule type" value="Genomic_DNA"/>
</dbReference>
<dbReference type="EC" id="3.1.3.2" evidence="5"/>
<feature type="domain" description="Purple acid phosphatase C-terminal" evidence="7">
    <location>
        <begin position="464"/>
        <end position="500"/>
    </location>
</feature>
<dbReference type="InterPro" id="IPR041792">
    <property type="entry name" value="MPP_PAP"/>
</dbReference>
<evidence type="ECO:0000256" key="1">
    <source>
        <dbReference type="ARBA" id="ARBA00008723"/>
    </source>
</evidence>
<keyword evidence="4" id="KW-0325">Glycoprotein</keyword>
<evidence type="ECO:0000256" key="3">
    <source>
        <dbReference type="ARBA" id="ARBA00022801"/>
    </source>
</evidence>
<evidence type="ECO:0000259" key="7">
    <source>
        <dbReference type="Pfam" id="PF14008"/>
    </source>
</evidence>
<dbReference type="Gene3D" id="3.60.21.10">
    <property type="match status" value="1"/>
</dbReference>
<dbReference type="Pfam" id="PF00149">
    <property type="entry name" value="Metallophos"/>
    <property type="match status" value="1"/>
</dbReference>
<dbReference type="Pfam" id="PF14008">
    <property type="entry name" value="Metallophos_C"/>
    <property type="match status" value="1"/>
</dbReference>
<dbReference type="InterPro" id="IPR003961">
    <property type="entry name" value="FN3_dom"/>
</dbReference>
<evidence type="ECO:0000256" key="4">
    <source>
        <dbReference type="ARBA" id="ARBA00023180"/>
    </source>
</evidence>
<comment type="catalytic activity">
    <reaction evidence="5">
        <text>a phosphate monoester + H2O = an alcohol + phosphate</text>
        <dbReference type="Rhea" id="RHEA:15017"/>
        <dbReference type="ChEBI" id="CHEBI:15377"/>
        <dbReference type="ChEBI" id="CHEBI:30879"/>
        <dbReference type="ChEBI" id="CHEBI:43474"/>
        <dbReference type="ChEBI" id="CHEBI:67140"/>
        <dbReference type="EC" id="3.1.3.2"/>
    </reaction>
</comment>
<evidence type="ECO:0000259" key="6">
    <source>
        <dbReference type="Pfam" id="PF00149"/>
    </source>
</evidence>
<dbReference type="SUPFAM" id="SSF49363">
    <property type="entry name" value="Purple acid phosphatase, N-terminal domain"/>
    <property type="match status" value="1"/>
</dbReference>
<dbReference type="PANTHER" id="PTHR22953:SF153">
    <property type="entry name" value="PURPLE ACID PHOSPHATASE"/>
    <property type="match status" value="1"/>
</dbReference>
<dbReference type="InterPro" id="IPR015914">
    <property type="entry name" value="PAPs_N"/>
</dbReference>
<reference evidence="9 10" key="1">
    <citation type="journal article" date="2024" name="Nat. Commun.">
        <title>Phylogenomics reveals the evolutionary origins of lichenization in chlorophyte algae.</title>
        <authorList>
            <person name="Puginier C."/>
            <person name="Libourel C."/>
            <person name="Otte J."/>
            <person name="Skaloud P."/>
            <person name="Haon M."/>
            <person name="Grisel S."/>
            <person name="Petersen M."/>
            <person name="Berrin J.G."/>
            <person name="Delaux P.M."/>
            <person name="Dal Grande F."/>
            <person name="Keller J."/>
        </authorList>
    </citation>
    <scope>NUCLEOTIDE SEQUENCE [LARGE SCALE GENOMIC DNA]</scope>
    <source>
        <strain evidence="9 10">SAG 2145</strain>
    </source>
</reference>
<feature type="domain" description="Purple acid phosphatase N-terminal" evidence="8">
    <location>
        <begin position="66"/>
        <end position="183"/>
    </location>
</feature>
<dbReference type="CDD" id="cd00839">
    <property type="entry name" value="MPP_PAPs"/>
    <property type="match status" value="1"/>
</dbReference>
<dbReference type="AlphaFoldDB" id="A0AAW1QI02"/>
<organism evidence="9 10">
    <name type="scientific">Apatococcus lobatus</name>
    <dbReference type="NCBI Taxonomy" id="904363"/>
    <lineage>
        <taxon>Eukaryota</taxon>
        <taxon>Viridiplantae</taxon>
        <taxon>Chlorophyta</taxon>
        <taxon>core chlorophytes</taxon>
        <taxon>Trebouxiophyceae</taxon>
        <taxon>Chlorellales</taxon>
        <taxon>Chlorellaceae</taxon>
        <taxon>Apatococcus</taxon>
    </lineage>
</organism>
<evidence type="ECO:0000259" key="8">
    <source>
        <dbReference type="Pfam" id="PF16656"/>
    </source>
</evidence>